<accession>A0A3A6PQI2</accession>
<organism evidence="1 2">
    <name type="scientific">Paenibacillus pinisoli</name>
    <dbReference type="NCBI Taxonomy" id="1276110"/>
    <lineage>
        <taxon>Bacteria</taxon>
        <taxon>Bacillati</taxon>
        <taxon>Bacillota</taxon>
        <taxon>Bacilli</taxon>
        <taxon>Bacillales</taxon>
        <taxon>Paenibacillaceae</taxon>
        <taxon>Paenibacillus</taxon>
    </lineage>
</organism>
<gene>
    <name evidence="1" type="ORF">D3P09_07045</name>
</gene>
<name>A0A3A6PQI2_9BACL</name>
<dbReference type="EMBL" id="QXQB01000001">
    <property type="protein sequence ID" value="RJX41698.1"/>
    <property type="molecule type" value="Genomic_DNA"/>
</dbReference>
<proteinExistence type="predicted"/>
<dbReference type="AlphaFoldDB" id="A0A3A6PQI2"/>
<sequence>MKKKTREITIGETIYAYVINEKYNQGMSEISLVISFKERKNITCSYLFCTWDDPIMGSPLLVGIPLKNLETETFEKFNLNYPKIVKKLVMFGLKNGWNETTRLEFNDGLGILSQLGYEVDHLMCRD</sequence>
<dbReference type="RefSeq" id="WP_120108293.1">
    <property type="nucleotide sequence ID" value="NZ_QXQB01000001.1"/>
</dbReference>
<dbReference type="Proteomes" id="UP000267798">
    <property type="component" value="Unassembled WGS sequence"/>
</dbReference>
<evidence type="ECO:0000313" key="1">
    <source>
        <dbReference type="EMBL" id="RJX41698.1"/>
    </source>
</evidence>
<evidence type="ECO:0000313" key="2">
    <source>
        <dbReference type="Proteomes" id="UP000267798"/>
    </source>
</evidence>
<dbReference type="OrthoDB" id="2625026at2"/>
<comment type="caution">
    <text evidence="1">The sequence shown here is derived from an EMBL/GenBank/DDBJ whole genome shotgun (WGS) entry which is preliminary data.</text>
</comment>
<protein>
    <submittedName>
        <fullName evidence="1">Uncharacterized protein</fullName>
    </submittedName>
</protein>
<keyword evidence="2" id="KW-1185">Reference proteome</keyword>
<reference evidence="1 2" key="1">
    <citation type="submission" date="2018-09" db="EMBL/GenBank/DDBJ databases">
        <title>Paenibacillus aracenensis nov. sp. isolated from a cave in southern Spain.</title>
        <authorList>
            <person name="Jurado V."/>
            <person name="Gutierrez-Patricio S."/>
            <person name="Gonzalez-Pimentel J.L."/>
            <person name="Miller A.Z."/>
            <person name="Laiz L."/>
            <person name="Saiz-Jimenez C."/>
        </authorList>
    </citation>
    <scope>NUCLEOTIDE SEQUENCE [LARGE SCALE GENOMIC DNA]</scope>
    <source>
        <strain evidence="1 2">JCM 19203</strain>
    </source>
</reference>